<keyword evidence="1" id="KW-0479">Metal-binding</keyword>
<accession>A0A7N2MSG9</accession>
<feature type="domain" description="RING-type" evidence="3">
    <location>
        <begin position="94"/>
        <end position="136"/>
    </location>
</feature>
<evidence type="ECO:0000313" key="5">
    <source>
        <dbReference type="Proteomes" id="UP000594261"/>
    </source>
</evidence>
<dbReference type="Gramene" id="QL10p047200:mrna">
    <property type="protein sequence ID" value="QL10p047200:mrna:CDS:1"/>
    <property type="gene ID" value="QL10p047200"/>
</dbReference>
<dbReference type="InterPro" id="IPR013083">
    <property type="entry name" value="Znf_RING/FYVE/PHD"/>
</dbReference>
<feature type="transmembrane region" description="Helical" evidence="2">
    <location>
        <begin position="37"/>
        <end position="58"/>
    </location>
</feature>
<dbReference type="EMBL" id="LRBV02000010">
    <property type="status" value="NOT_ANNOTATED_CDS"/>
    <property type="molecule type" value="Genomic_DNA"/>
</dbReference>
<keyword evidence="2" id="KW-0812">Transmembrane</keyword>
<sequence>MNTRPISKTLPLFSLVLSSMRTFHKQFHKLLLASLVWIHYVILIATLFKQVVLSFFLFHSFSKQHYEHDMPEISEELSINLCKRKPGTSEEVECAVCLCKIGEGEEIRQLRCDHLFHRVCLDRWLGYRRLTCPLCRGSLLPCTTIAEPGVRVEVLHFKYASLTSGDRETWWLR</sequence>
<evidence type="ECO:0000256" key="2">
    <source>
        <dbReference type="SAM" id="Phobius"/>
    </source>
</evidence>
<dbReference type="PANTHER" id="PTHR47662:SF1">
    <property type="entry name" value="RING-TYPE DOMAIN-CONTAINING PROTEIN"/>
    <property type="match status" value="1"/>
</dbReference>
<keyword evidence="1" id="KW-0863">Zinc-finger</keyword>
<dbReference type="PANTHER" id="PTHR47662">
    <property type="entry name" value="RING-TYPE DOMAIN-CONTAINING PROTEIN"/>
    <property type="match status" value="1"/>
</dbReference>
<dbReference type="GO" id="GO:0008270">
    <property type="term" value="F:zinc ion binding"/>
    <property type="evidence" value="ECO:0007669"/>
    <property type="project" value="UniProtKB-KW"/>
</dbReference>
<dbReference type="Gene3D" id="3.30.40.10">
    <property type="entry name" value="Zinc/RING finger domain, C3HC4 (zinc finger)"/>
    <property type="match status" value="1"/>
</dbReference>
<dbReference type="Proteomes" id="UP000594261">
    <property type="component" value="Chromosome 10"/>
</dbReference>
<protein>
    <recommendedName>
        <fullName evidence="3">RING-type domain-containing protein</fullName>
    </recommendedName>
</protein>
<reference evidence="4 5" key="1">
    <citation type="journal article" date="2016" name="G3 (Bethesda)">
        <title>First Draft Assembly and Annotation of the Genome of a California Endemic Oak Quercus lobata Nee (Fagaceae).</title>
        <authorList>
            <person name="Sork V.L."/>
            <person name="Fitz-Gibbon S.T."/>
            <person name="Puiu D."/>
            <person name="Crepeau M."/>
            <person name="Gugger P.F."/>
            <person name="Sherman R."/>
            <person name="Stevens K."/>
            <person name="Langley C.H."/>
            <person name="Pellegrini M."/>
            <person name="Salzberg S.L."/>
        </authorList>
    </citation>
    <scope>NUCLEOTIDE SEQUENCE [LARGE SCALE GENOMIC DNA]</scope>
    <source>
        <strain evidence="4 5">cv. SW786</strain>
    </source>
</reference>
<dbReference type="PROSITE" id="PS50089">
    <property type="entry name" value="ZF_RING_2"/>
    <property type="match status" value="1"/>
</dbReference>
<evidence type="ECO:0000256" key="1">
    <source>
        <dbReference type="PROSITE-ProRule" id="PRU00175"/>
    </source>
</evidence>
<dbReference type="Pfam" id="PF13639">
    <property type="entry name" value="zf-RING_2"/>
    <property type="match status" value="1"/>
</dbReference>
<keyword evidence="2" id="KW-1133">Transmembrane helix</keyword>
<keyword evidence="1" id="KW-0862">Zinc</keyword>
<proteinExistence type="predicted"/>
<organism evidence="4 5">
    <name type="scientific">Quercus lobata</name>
    <name type="common">Valley oak</name>
    <dbReference type="NCBI Taxonomy" id="97700"/>
    <lineage>
        <taxon>Eukaryota</taxon>
        <taxon>Viridiplantae</taxon>
        <taxon>Streptophyta</taxon>
        <taxon>Embryophyta</taxon>
        <taxon>Tracheophyta</taxon>
        <taxon>Spermatophyta</taxon>
        <taxon>Magnoliopsida</taxon>
        <taxon>eudicotyledons</taxon>
        <taxon>Gunneridae</taxon>
        <taxon>Pentapetalae</taxon>
        <taxon>rosids</taxon>
        <taxon>fabids</taxon>
        <taxon>Fagales</taxon>
        <taxon>Fagaceae</taxon>
        <taxon>Quercus</taxon>
    </lineage>
</organism>
<name>A0A7N2MSG9_QUELO</name>
<dbReference type="OMA" id="ECPVCLF"/>
<keyword evidence="5" id="KW-1185">Reference proteome</keyword>
<dbReference type="InParanoid" id="A0A7N2MSG9"/>
<reference evidence="4" key="2">
    <citation type="submission" date="2021-01" db="UniProtKB">
        <authorList>
            <consortium name="EnsemblPlants"/>
        </authorList>
    </citation>
    <scope>IDENTIFICATION</scope>
</reference>
<keyword evidence="2" id="KW-0472">Membrane</keyword>
<dbReference type="EnsemblPlants" id="QL10p047200:mrna">
    <property type="protein sequence ID" value="QL10p047200:mrna:CDS:1"/>
    <property type="gene ID" value="QL10p047200"/>
</dbReference>
<dbReference type="SUPFAM" id="SSF57850">
    <property type="entry name" value="RING/U-box"/>
    <property type="match status" value="1"/>
</dbReference>
<dbReference type="SMART" id="SM00184">
    <property type="entry name" value="RING"/>
    <property type="match status" value="1"/>
</dbReference>
<evidence type="ECO:0000313" key="4">
    <source>
        <dbReference type="EnsemblPlants" id="QL10p047200:mrna:CDS:1"/>
    </source>
</evidence>
<dbReference type="AlphaFoldDB" id="A0A7N2MSG9"/>
<evidence type="ECO:0000259" key="3">
    <source>
        <dbReference type="PROSITE" id="PS50089"/>
    </source>
</evidence>
<dbReference type="InterPro" id="IPR001841">
    <property type="entry name" value="Znf_RING"/>
</dbReference>